<accession>A0AAD1HNZ8</accession>
<gene>
    <name evidence="2" type="ORF">MAIC_37860</name>
</gene>
<dbReference type="Proteomes" id="UP000467327">
    <property type="component" value="Chromosome"/>
</dbReference>
<dbReference type="AlphaFoldDB" id="A0AAD1HNZ8"/>
<dbReference type="KEGG" id="maic:MAIC_37860"/>
<evidence type="ECO:0000313" key="2">
    <source>
        <dbReference type="EMBL" id="BBX08983.1"/>
    </source>
</evidence>
<evidence type="ECO:0000313" key="3">
    <source>
        <dbReference type="Proteomes" id="UP000467327"/>
    </source>
</evidence>
<keyword evidence="3" id="KW-1185">Reference proteome</keyword>
<sequence length="107" mass="11811">MPDTHAPAVGEVDDLRRLAETQHVRSQYPIVPRQFGNHSFPTDFGTHTELAPMQEYDRLTFARLEEVRRQAVDDKGPMLEAHLIAIGLTGDPTAPVTDSGGATSWNS</sequence>
<organism evidence="2 3">
    <name type="scientific">Mycolicibacterium aichiense</name>
    <dbReference type="NCBI Taxonomy" id="1799"/>
    <lineage>
        <taxon>Bacteria</taxon>
        <taxon>Bacillati</taxon>
        <taxon>Actinomycetota</taxon>
        <taxon>Actinomycetes</taxon>
        <taxon>Mycobacteriales</taxon>
        <taxon>Mycobacteriaceae</taxon>
        <taxon>Mycolicibacterium</taxon>
    </lineage>
</organism>
<dbReference type="EMBL" id="AP022561">
    <property type="protein sequence ID" value="BBX08983.1"/>
    <property type="molecule type" value="Genomic_DNA"/>
</dbReference>
<feature type="region of interest" description="Disordered" evidence="1">
    <location>
        <begin position="1"/>
        <end position="20"/>
    </location>
</feature>
<name>A0AAD1HNZ8_9MYCO</name>
<evidence type="ECO:0000256" key="1">
    <source>
        <dbReference type="SAM" id="MobiDB-lite"/>
    </source>
</evidence>
<proteinExistence type="predicted"/>
<reference evidence="2 3" key="1">
    <citation type="journal article" date="2019" name="Emerg. Microbes Infect.">
        <title>Comprehensive subspecies identification of 175 nontuberculous mycobacteria species based on 7547 genomic profiles.</title>
        <authorList>
            <person name="Matsumoto Y."/>
            <person name="Kinjo T."/>
            <person name="Motooka D."/>
            <person name="Nabeya D."/>
            <person name="Jung N."/>
            <person name="Uechi K."/>
            <person name="Horii T."/>
            <person name="Iida T."/>
            <person name="Fujita J."/>
            <person name="Nakamura S."/>
        </authorList>
    </citation>
    <scope>NUCLEOTIDE SEQUENCE [LARGE SCALE GENOMIC DNA]</scope>
    <source>
        <strain evidence="2 3">JCM 6376</strain>
    </source>
</reference>
<protein>
    <submittedName>
        <fullName evidence="2">Uncharacterized protein</fullName>
    </submittedName>
</protein>